<protein>
    <submittedName>
        <fullName evidence="6">N-acetylgalactosamine-6-sulfatase</fullName>
    </submittedName>
</protein>
<dbReference type="InterPro" id="IPR050738">
    <property type="entry name" value="Sulfatase"/>
</dbReference>
<sequence length="471" mass="53146">MIPEYPLINCHVKNWRKVIKRPLLSFFLVLAVSTITYAQQPNIIFVFADDWGFGDLGCYGNKEVSTPNLDKLATQGTRYTQFHVTSGVCSPSRSSVITGHFPARHRIHGHFAGNEVNARRGMPNWLDENLPVCLPREMQRAGYATAHFGKWHLGGGGLPHGDLSAPEPRQYGYDETRVWNGNGPTWNGDRLWPTTRYMDDDTVWIQNSSKIAVDVTIDFLNRRKGKAPLFVNLWLKDPHTPLAPTEAQRKPFKGLIPDKETYYAVLSDADYHVGRLMKALTEMGLDENTLVIFSSDNGPANYAPARIAGSTAGLKGRKTDVFDGGVKVPLIMRWPGHIPAGRVDSTTVLSTVDLLLTFCALAGRRLPADYQPDGESFAAIFSNKPFKRSKPLFWEWRFPYAGDDPYRQNSWVTSAIREGNWKLLADKDRKRIELYDISRDPFERQNLAGGNSKKAQQLLKKWDAWKGELPQ</sequence>
<dbReference type="PROSITE" id="PS00523">
    <property type="entry name" value="SULFATASE_1"/>
    <property type="match status" value="1"/>
</dbReference>
<comment type="caution">
    <text evidence="6">The sequence shown here is derived from an EMBL/GenBank/DDBJ whole genome shotgun (WGS) entry which is preliminary data.</text>
</comment>
<evidence type="ECO:0000256" key="3">
    <source>
        <dbReference type="ARBA" id="ARBA00022801"/>
    </source>
</evidence>
<keyword evidence="7" id="KW-1185">Reference proteome</keyword>
<dbReference type="GO" id="GO:0046872">
    <property type="term" value="F:metal ion binding"/>
    <property type="evidence" value="ECO:0007669"/>
    <property type="project" value="UniProtKB-KW"/>
</dbReference>
<dbReference type="Gene3D" id="3.30.1120.10">
    <property type="match status" value="1"/>
</dbReference>
<dbReference type="EMBL" id="BMXF01000003">
    <property type="protein sequence ID" value="GHB75097.1"/>
    <property type="molecule type" value="Genomic_DNA"/>
</dbReference>
<dbReference type="Pfam" id="PF00884">
    <property type="entry name" value="Sulfatase"/>
    <property type="match status" value="1"/>
</dbReference>
<gene>
    <name evidence="6" type="ORF">GCM10007390_31050</name>
</gene>
<dbReference type="InterPro" id="IPR017850">
    <property type="entry name" value="Alkaline_phosphatase_core_sf"/>
</dbReference>
<comment type="similarity">
    <text evidence="1">Belongs to the sulfatase family.</text>
</comment>
<name>A0A8J3DA78_9BACT</name>
<keyword evidence="2" id="KW-0479">Metal-binding</keyword>
<accession>A0A8J3DA78</accession>
<evidence type="ECO:0000256" key="4">
    <source>
        <dbReference type="ARBA" id="ARBA00022837"/>
    </source>
</evidence>
<dbReference type="AlphaFoldDB" id="A0A8J3DA78"/>
<evidence type="ECO:0000256" key="1">
    <source>
        <dbReference type="ARBA" id="ARBA00008779"/>
    </source>
</evidence>
<dbReference type="PANTHER" id="PTHR42693:SF53">
    <property type="entry name" value="ENDO-4-O-SULFATASE"/>
    <property type="match status" value="1"/>
</dbReference>
<dbReference type="Proteomes" id="UP000598271">
    <property type="component" value="Unassembled WGS sequence"/>
</dbReference>
<dbReference type="InterPro" id="IPR000917">
    <property type="entry name" value="Sulfatase_N"/>
</dbReference>
<keyword evidence="3" id="KW-0378">Hydrolase</keyword>
<organism evidence="6 7">
    <name type="scientific">Persicitalea jodogahamensis</name>
    <dbReference type="NCBI Taxonomy" id="402147"/>
    <lineage>
        <taxon>Bacteria</taxon>
        <taxon>Pseudomonadati</taxon>
        <taxon>Bacteroidota</taxon>
        <taxon>Cytophagia</taxon>
        <taxon>Cytophagales</taxon>
        <taxon>Spirosomataceae</taxon>
        <taxon>Persicitalea</taxon>
    </lineage>
</organism>
<dbReference type="PANTHER" id="PTHR42693">
    <property type="entry name" value="ARYLSULFATASE FAMILY MEMBER"/>
    <property type="match status" value="1"/>
</dbReference>
<dbReference type="GO" id="GO:0004065">
    <property type="term" value="F:arylsulfatase activity"/>
    <property type="evidence" value="ECO:0007669"/>
    <property type="project" value="TreeGrafter"/>
</dbReference>
<evidence type="ECO:0000256" key="2">
    <source>
        <dbReference type="ARBA" id="ARBA00022723"/>
    </source>
</evidence>
<keyword evidence="4" id="KW-0106">Calcium</keyword>
<evidence type="ECO:0000313" key="7">
    <source>
        <dbReference type="Proteomes" id="UP000598271"/>
    </source>
</evidence>
<evidence type="ECO:0000313" key="6">
    <source>
        <dbReference type="EMBL" id="GHB75097.1"/>
    </source>
</evidence>
<feature type="domain" description="Sulfatase N-terminal" evidence="5">
    <location>
        <begin position="41"/>
        <end position="363"/>
    </location>
</feature>
<dbReference type="InterPro" id="IPR024607">
    <property type="entry name" value="Sulfatase_CS"/>
</dbReference>
<dbReference type="SUPFAM" id="SSF53649">
    <property type="entry name" value="Alkaline phosphatase-like"/>
    <property type="match status" value="1"/>
</dbReference>
<dbReference type="Gene3D" id="3.40.720.10">
    <property type="entry name" value="Alkaline Phosphatase, subunit A"/>
    <property type="match status" value="1"/>
</dbReference>
<reference evidence="6 7" key="1">
    <citation type="journal article" date="2014" name="Int. J. Syst. Evol. Microbiol.">
        <title>Complete genome sequence of Corynebacterium casei LMG S-19264T (=DSM 44701T), isolated from a smear-ripened cheese.</title>
        <authorList>
            <consortium name="US DOE Joint Genome Institute (JGI-PGF)"/>
            <person name="Walter F."/>
            <person name="Albersmeier A."/>
            <person name="Kalinowski J."/>
            <person name="Ruckert C."/>
        </authorList>
    </citation>
    <scope>NUCLEOTIDE SEQUENCE [LARGE SCALE GENOMIC DNA]</scope>
    <source>
        <strain evidence="6 7">KCTC 12866</strain>
    </source>
</reference>
<evidence type="ECO:0000259" key="5">
    <source>
        <dbReference type="Pfam" id="PF00884"/>
    </source>
</evidence>
<proteinExistence type="inferred from homology"/>